<accession>A0ABS5VSV5</accession>
<organism evidence="2 3">
    <name type="scientific">Chryseosolibacter indicus</name>
    <dbReference type="NCBI Taxonomy" id="2782351"/>
    <lineage>
        <taxon>Bacteria</taxon>
        <taxon>Pseudomonadati</taxon>
        <taxon>Bacteroidota</taxon>
        <taxon>Cytophagia</taxon>
        <taxon>Cytophagales</taxon>
        <taxon>Chryseotaleaceae</taxon>
        <taxon>Chryseosolibacter</taxon>
    </lineage>
</organism>
<feature type="transmembrane region" description="Helical" evidence="1">
    <location>
        <begin position="122"/>
        <end position="143"/>
    </location>
</feature>
<keyword evidence="1" id="KW-0472">Membrane</keyword>
<proteinExistence type="predicted"/>
<keyword evidence="1" id="KW-0812">Transmembrane</keyword>
<feature type="transmembrane region" description="Helical" evidence="1">
    <location>
        <begin position="155"/>
        <end position="176"/>
    </location>
</feature>
<evidence type="ECO:0000313" key="2">
    <source>
        <dbReference type="EMBL" id="MBT1704492.1"/>
    </source>
</evidence>
<feature type="transmembrane region" description="Helical" evidence="1">
    <location>
        <begin position="35"/>
        <end position="56"/>
    </location>
</feature>
<gene>
    <name evidence="2" type="ORF">KK060_14450</name>
</gene>
<dbReference type="RefSeq" id="WP_254154453.1">
    <property type="nucleotide sequence ID" value="NZ_JAHESD010000032.1"/>
</dbReference>
<protein>
    <recommendedName>
        <fullName evidence="4">Histidine kinase</fullName>
    </recommendedName>
</protein>
<reference evidence="2 3" key="1">
    <citation type="submission" date="2021-05" db="EMBL/GenBank/DDBJ databases">
        <title>A Polyphasic approach of four new species of the genus Ohtaekwangia: Ohtaekwangia histidinii sp. nov., Ohtaekwangia cretensis sp. nov., Ohtaekwangia indiensis sp. nov., Ohtaekwangia reichenbachii sp. nov. from diverse environment.</title>
        <authorList>
            <person name="Octaviana S."/>
        </authorList>
    </citation>
    <scope>NUCLEOTIDE SEQUENCE [LARGE SCALE GENOMIC DNA]</scope>
    <source>
        <strain evidence="2 3">PWU20</strain>
    </source>
</reference>
<evidence type="ECO:0000256" key="1">
    <source>
        <dbReference type="SAM" id="Phobius"/>
    </source>
</evidence>
<sequence>MINLFTVIQIFELLTAIIASIHYKKYSGTFLKYFLYMLWLVVIIEAFIWLFMINGVIVQNNFIYNIFTSLQYVFYYVLFYNTLVNDTYKKWIRAFIILFILLVIINFVWIQKLTVTVTFHSYTFTVGAILLIITIGLFFIEILNNEKVLYFTRYLMFWISIGLLVFYTGIIPYIISLNLLPEMLSNDSLTIIFIVLNVVMYSCFIFGFVFSKKYY</sequence>
<comment type="caution">
    <text evidence="2">The sequence shown here is derived from an EMBL/GenBank/DDBJ whole genome shotgun (WGS) entry which is preliminary data.</text>
</comment>
<evidence type="ECO:0008006" key="4">
    <source>
        <dbReference type="Google" id="ProtNLM"/>
    </source>
</evidence>
<evidence type="ECO:0000313" key="3">
    <source>
        <dbReference type="Proteomes" id="UP000772618"/>
    </source>
</evidence>
<feature type="transmembrane region" description="Helical" evidence="1">
    <location>
        <begin position="62"/>
        <end position="79"/>
    </location>
</feature>
<dbReference type="EMBL" id="JAHESD010000032">
    <property type="protein sequence ID" value="MBT1704492.1"/>
    <property type="molecule type" value="Genomic_DNA"/>
</dbReference>
<keyword evidence="3" id="KW-1185">Reference proteome</keyword>
<feature type="transmembrane region" description="Helical" evidence="1">
    <location>
        <begin position="91"/>
        <end position="110"/>
    </location>
</feature>
<feature type="transmembrane region" description="Helical" evidence="1">
    <location>
        <begin position="188"/>
        <end position="210"/>
    </location>
</feature>
<feature type="transmembrane region" description="Helical" evidence="1">
    <location>
        <begin position="6"/>
        <end position="23"/>
    </location>
</feature>
<dbReference type="Proteomes" id="UP000772618">
    <property type="component" value="Unassembled WGS sequence"/>
</dbReference>
<name>A0ABS5VSV5_9BACT</name>
<keyword evidence="1" id="KW-1133">Transmembrane helix</keyword>